<proteinExistence type="predicted"/>
<protein>
    <submittedName>
        <fullName evidence="2">Uncharacterized protein</fullName>
    </submittedName>
</protein>
<organism evidence="2 3">
    <name type="scientific">Armillaria novae-zelandiae</name>
    <dbReference type="NCBI Taxonomy" id="153914"/>
    <lineage>
        <taxon>Eukaryota</taxon>
        <taxon>Fungi</taxon>
        <taxon>Dikarya</taxon>
        <taxon>Basidiomycota</taxon>
        <taxon>Agaricomycotina</taxon>
        <taxon>Agaricomycetes</taxon>
        <taxon>Agaricomycetidae</taxon>
        <taxon>Agaricales</taxon>
        <taxon>Marasmiineae</taxon>
        <taxon>Physalacriaceae</taxon>
        <taxon>Armillaria</taxon>
    </lineage>
</organism>
<gene>
    <name evidence="2" type="ORF">IW261DRAFT_1559527</name>
</gene>
<evidence type="ECO:0000313" key="2">
    <source>
        <dbReference type="EMBL" id="KAK0486103.1"/>
    </source>
</evidence>
<evidence type="ECO:0000256" key="1">
    <source>
        <dbReference type="SAM" id="MobiDB-lite"/>
    </source>
</evidence>
<dbReference type="EMBL" id="JAUEPR010000004">
    <property type="protein sequence ID" value="KAK0486103.1"/>
    <property type="molecule type" value="Genomic_DNA"/>
</dbReference>
<dbReference type="AlphaFoldDB" id="A0AA39UGB3"/>
<reference evidence="2" key="1">
    <citation type="submission" date="2023-06" db="EMBL/GenBank/DDBJ databases">
        <authorList>
            <consortium name="Lawrence Berkeley National Laboratory"/>
            <person name="Ahrendt S."/>
            <person name="Sahu N."/>
            <person name="Indic B."/>
            <person name="Wong-Bajracharya J."/>
            <person name="Merenyi Z."/>
            <person name="Ke H.-M."/>
            <person name="Monk M."/>
            <person name="Kocsube S."/>
            <person name="Drula E."/>
            <person name="Lipzen A."/>
            <person name="Balint B."/>
            <person name="Henrissat B."/>
            <person name="Andreopoulos B."/>
            <person name="Martin F.M."/>
            <person name="Harder C.B."/>
            <person name="Rigling D."/>
            <person name="Ford K.L."/>
            <person name="Foster G.D."/>
            <person name="Pangilinan J."/>
            <person name="Papanicolaou A."/>
            <person name="Barry K."/>
            <person name="LaButti K."/>
            <person name="Viragh M."/>
            <person name="Koriabine M."/>
            <person name="Yan M."/>
            <person name="Riley R."/>
            <person name="Champramary S."/>
            <person name="Plett K.L."/>
            <person name="Tsai I.J."/>
            <person name="Slot J."/>
            <person name="Sipos G."/>
            <person name="Plett J."/>
            <person name="Nagy L.G."/>
            <person name="Grigoriev I.V."/>
        </authorList>
    </citation>
    <scope>NUCLEOTIDE SEQUENCE</scope>
    <source>
        <strain evidence="2">ICMP 16352</strain>
    </source>
</reference>
<name>A0AA39UGB3_9AGAR</name>
<dbReference type="Proteomes" id="UP001175227">
    <property type="component" value="Unassembled WGS sequence"/>
</dbReference>
<accession>A0AA39UGB3</accession>
<keyword evidence="3" id="KW-1185">Reference proteome</keyword>
<feature type="compositionally biased region" description="Basic and acidic residues" evidence="1">
    <location>
        <begin position="290"/>
        <end position="300"/>
    </location>
</feature>
<sequence length="300" mass="33023">MPIRTFPGVPIDILRQIFEFASASSVATGLSLTLVSTHVRHWTLPIVYRNVVLSSSRAVTLFLETITSSAAPRLAPVVPLCNRVKNLGIFALGPLPSIEKVISMCDNVESLACGFSLHTYLLSHHHTLLSHVAYEKHFLGPSCRDGIPFHLISPQTTHIHVQLSLEDFHFIAEIHNYVSAITHLAVSIPLNPERSVEIIDSTISALLDGRNVSLEVLLIQVMGSKGSEIAEDINARNKARIQLAGDRDGFRLLAIRAPASVVQQWGKSAMSSVDLWVNAESEANQKRRRSPESRCDLGNY</sequence>
<evidence type="ECO:0000313" key="3">
    <source>
        <dbReference type="Proteomes" id="UP001175227"/>
    </source>
</evidence>
<comment type="caution">
    <text evidence="2">The sequence shown here is derived from an EMBL/GenBank/DDBJ whole genome shotgun (WGS) entry which is preliminary data.</text>
</comment>
<feature type="region of interest" description="Disordered" evidence="1">
    <location>
        <begin position="281"/>
        <end position="300"/>
    </location>
</feature>